<name>A0ABU1ATI8_9BACT</name>
<feature type="domain" description="PIN" evidence="1">
    <location>
        <begin position="8"/>
        <end position="117"/>
    </location>
</feature>
<comment type="caution">
    <text evidence="2">The sequence shown here is derived from an EMBL/GenBank/DDBJ whole genome shotgun (WGS) entry which is preliminary data.</text>
</comment>
<dbReference type="Pfam" id="PF13470">
    <property type="entry name" value="PIN_3"/>
    <property type="match status" value="1"/>
</dbReference>
<organism evidence="2 3">
    <name type="scientific">Thalassobacterium maritimum</name>
    <dbReference type="NCBI Taxonomy" id="3041265"/>
    <lineage>
        <taxon>Bacteria</taxon>
        <taxon>Pseudomonadati</taxon>
        <taxon>Verrucomicrobiota</taxon>
        <taxon>Opitutia</taxon>
        <taxon>Puniceicoccales</taxon>
        <taxon>Coraliomargaritaceae</taxon>
        <taxon>Thalassobacterium</taxon>
    </lineage>
</organism>
<proteinExistence type="predicted"/>
<keyword evidence="3" id="KW-1185">Reference proteome</keyword>
<evidence type="ECO:0000259" key="1">
    <source>
        <dbReference type="Pfam" id="PF13470"/>
    </source>
</evidence>
<dbReference type="RefSeq" id="WP_308949514.1">
    <property type="nucleotide sequence ID" value="NZ_JARXHW010000013.1"/>
</dbReference>
<dbReference type="InterPro" id="IPR002716">
    <property type="entry name" value="PIN_dom"/>
</dbReference>
<protein>
    <submittedName>
        <fullName evidence="2">PIN domain-containing protein</fullName>
    </submittedName>
</protein>
<evidence type="ECO:0000313" key="3">
    <source>
        <dbReference type="Proteomes" id="UP001225316"/>
    </source>
</evidence>
<accession>A0ABU1ATI8</accession>
<gene>
    <name evidence="2" type="ORF">QEH52_07655</name>
</gene>
<evidence type="ECO:0000313" key="2">
    <source>
        <dbReference type="EMBL" id="MDQ8207378.1"/>
    </source>
</evidence>
<dbReference type="EMBL" id="JARXHW010000013">
    <property type="protein sequence ID" value="MDQ8207378.1"/>
    <property type="molecule type" value="Genomic_DNA"/>
</dbReference>
<reference evidence="2 3" key="1">
    <citation type="submission" date="2023-04" db="EMBL/GenBank/DDBJ databases">
        <title>A novel bacteria isolated from coastal sediment.</title>
        <authorList>
            <person name="Liu X.-J."/>
            <person name="Du Z.-J."/>
        </authorList>
    </citation>
    <scope>NUCLEOTIDE SEQUENCE [LARGE SCALE GENOMIC DNA]</scope>
    <source>
        <strain evidence="2 3">SDUM461003</strain>
    </source>
</reference>
<dbReference type="Proteomes" id="UP001225316">
    <property type="component" value="Unassembled WGS sequence"/>
</dbReference>
<sequence>MSLRADFRVCIDANVLANQAVCDLLLRLAEHPRLYSPVFSATILDEVYRVHTERLKRLWPTDLANYWQSEIRKNFPEAMVDQFEALIPALALPDVDDRHVLAAAIKGQAQHICTFNLKDFPRSVLADWDIEAVHPQAYLLTLYELGPELVTSRIHEIAEVRDKSPQFVLAGLARTLPRFAEVVAEKLGWELDS</sequence>